<reference evidence="1" key="1">
    <citation type="journal article" date="2020" name="Stud. Mycol.">
        <title>101 Dothideomycetes genomes: a test case for predicting lifestyles and emergence of pathogens.</title>
        <authorList>
            <person name="Haridas S."/>
            <person name="Albert R."/>
            <person name="Binder M."/>
            <person name="Bloem J."/>
            <person name="Labutti K."/>
            <person name="Salamov A."/>
            <person name="Andreopoulos B."/>
            <person name="Baker S."/>
            <person name="Barry K."/>
            <person name="Bills G."/>
            <person name="Bluhm B."/>
            <person name="Cannon C."/>
            <person name="Castanera R."/>
            <person name="Culley D."/>
            <person name="Daum C."/>
            <person name="Ezra D."/>
            <person name="Gonzalez J."/>
            <person name="Henrissat B."/>
            <person name="Kuo A."/>
            <person name="Liang C."/>
            <person name="Lipzen A."/>
            <person name="Lutzoni F."/>
            <person name="Magnuson J."/>
            <person name="Mondo S."/>
            <person name="Nolan M."/>
            <person name="Ohm R."/>
            <person name="Pangilinan J."/>
            <person name="Park H.-J."/>
            <person name="Ramirez L."/>
            <person name="Alfaro M."/>
            <person name="Sun H."/>
            <person name="Tritt A."/>
            <person name="Yoshinaga Y."/>
            <person name="Zwiers L.-H."/>
            <person name="Turgeon B."/>
            <person name="Goodwin S."/>
            <person name="Spatafora J."/>
            <person name="Crous P."/>
            <person name="Grigoriev I."/>
        </authorList>
    </citation>
    <scope>NUCLEOTIDE SEQUENCE</scope>
    <source>
        <strain evidence="1">ATCC 200398</strain>
    </source>
</reference>
<dbReference type="Proteomes" id="UP000799755">
    <property type="component" value="Unassembled WGS sequence"/>
</dbReference>
<proteinExistence type="predicted"/>
<comment type="caution">
    <text evidence="1">The sequence shown here is derived from an EMBL/GenBank/DDBJ whole genome shotgun (WGS) entry which is preliminary data.</text>
</comment>
<name>A0ACB6QEE0_9PLEO</name>
<keyword evidence="2" id="KW-1185">Reference proteome</keyword>
<organism evidence="1 2">
    <name type="scientific">Lindgomyces ingoldianus</name>
    <dbReference type="NCBI Taxonomy" id="673940"/>
    <lineage>
        <taxon>Eukaryota</taxon>
        <taxon>Fungi</taxon>
        <taxon>Dikarya</taxon>
        <taxon>Ascomycota</taxon>
        <taxon>Pezizomycotina</taxon>
        <taxon>Dothideomycetes</taxon>
        <taxon>Pleosporomycetidae</taxon>
        <taxon>Pleosporales</taxon>
        <taxon>Lindgomycetaceae</taxon>
        <taxon>Lindgomyces</taxon>
    </lineage>
</organism>
<protein>
    <submittedName>
        <fullName evidence="1">Uncharacterized protein</fullName>
    </submittedName>
</protein>
<dbReference type="EMBL" id="MU003533">
    <property type="protein sequence ID" value="KAF2464978.1"/>
    <property type="molecule type" value="Genomic_DNA"/>
</dbReference>
<accession>A0ACB6QEE0</accession>
<evidence type="ECO:0000313" key="1">
    <source>
        <dbReference type="EMBL" id="KAF2464978.1"/>
    </source>
</evidence>
<sequence length="500" mass="56370">MSPLYHQSFHQVSHKQCIFLKLWPWHRTVPIILSTDVPMEGAILNSFHNVLKTPPLFIQHCLIPPKQITQHVFISDPVFFATVRHHLQQADSPKRRCGGVKLGAQTPHRFKQNLGASLICTAKAKISSIATSTLPTPTHGNKCLGVSVGLRAPLQTTPCGLEGGKHPFWYPFKPSLMLKHQYPSLVLGRIRLFPRTDNQDTQLRHSRDIAILSYDYYYQVLLWMTSRARISPSTFYFTPVFRIPNLGKASGGLVPNALWYRKVSPFNASLIDVTGVNAACLIPSIYLSSTQNFPSLTFGSRVQVYECHHSIPHENHSRLRTPNDSGTFRAPVHHPLAPPALAGKRRLRWTPTNHLRDAVRLDVKKRITCRTHTRSNGRLTFVKLANQDAGSASSFWQKYCMVESCSWQLRSTRRLTNIFGALDINYLRFELVLMRQRAVPFRCRYSIGNNAAAQAPTTTHARGSKGSAVSHRTQLPTDPVAVFGGRMRFVKGSQTFRLQG</sequence>
<gene>
    <name evidence="1" type="ORF">BDR25DRAFT_361198</name>
</gene>
<evidence type="ECO:0000313" key="2">
    <source>
        <dbReference type="Proteomes" id="UP000799755"/>
    </source>
</evidence>